<proteinExistence type="predicted"/>
<dbReference type="InterPro" id="IPR036271">
    <property type="entry name" value="Tet_transcr_reg_TetR-rel_C_sf"/>
</dbReference>
<dbReference type="Gene3D" id="1.10.357.10">
    <property type="entry name" value="Tetracycline Repressor, domain 2"/>
    <property type="match status" value="1"/>
</dbReference>
<evidence type="ECO:0000256" key="1">
    <source>
        <dbReference type="ARBA" id="ARBA00023125"/>
    </source>
</evidence>
<name>A0A1H2BJC2_9MICC</name>
<dbReference type="Pfam" id="PF00440">
    <property type="entry name" value="TetR_N"/>
    <property type="match status" value="1"/>
</dbReference>
<dbReference type="PRINTS" id="PR00455">
    <property type="entry name" value="HTHTETR"/>
</dbReference>
<evidence type="ECO:0000313" key="4">
    <source>
        <dbReference type="EMBL" id="SDT58331.1"/>
    </source>
</evidence>
<dbReference type="SUPFAM" id="SSF46689">
    <property type="entry name" value="Homeodomain-like"/>
    <property type="match status" value="1"/>
</dbReference>
<keyword evidence="5" id="KW-1185">Reference proteome</keyword>
<dbReference type="PROSITE" id="PS50977">
    <property type="entry name" value="HTH_TETR_2"/>
    <property type="match status" value="1"/>
</dbReference>
<protein>
    <submittedName>
        <fullName evidence="4">DNA-binding transcriptional regulator, AcrR family</fullName>
    </submittedName>
</protein>
<dbReference type="GO" id="GO:0003700">
    <property type="term" value="F:DNA-binding transcription factor activity"/>
    <property type="evidence" value="ECO:0007669"/>
    <property type="project" value="TreeGrafter"/>
</dbReference>
<dbReference type="InterPro" id="IPR050109">
    <property type="entry name" value="HTH-type_TetR-like_transc_reg"/>
</dbReference>
<dbReference type="InterPro" id="IPR001647">
    <property type="entry name" value="HTH_TetR"/>
</dbReference>
<dbReference type="GO" id="GO:0000976">
    <property type="term" value="F:transcription cis-regulatory region binding"/>
    <property type="evidence" value="ECO:0007669"/>
    <property type="project" value="TreeGrafter"/>
</dbReference>
<dbReference type="EMBL" id="LT629779">
    <property type="protein sequence ID" value="SDT58331.1"/>
    <property type="molecule type" value="Genomic_DNA"/>
</dbReference>
<dbReference type="Proteomes" id="UP000198751">
    <property type="component" value="Chromosome I"/>
</dbReference>
<evidence type="ECO:0000256" key="2">
    <source>
        <dbReference type="PROSITE-ProRule" id="PRU00335"/>
    </source>
</evidence>
<evidence type="ECO:0000313" key="5">
    <source>
        <dbReference type="Proteomes" id="UP000198751"/>
    </source>
</evidence>
<dbReference type="InterPro" id="IPR009057">
    <property type="entry name" value="Homeodomain-like_sf"/>
</dbReference>
<dbReference type="PANTHER" id="PTHR30055:SF200">
    <property type="entry name" value="HTH-TYPE TRANSCRIPTIONAL REPRESSOR BDCR"/>
    <property type="match status" value="1"/>
</dbReference>
<dbReference type="PANTHER" id="PTHR30055">
    <property type="entry name" value="HTH-TYPE TRANSCRIPTIONAL REGULATOR RUTR"/>
    <property type="match status" value="1"/>
</dbReference>
<gene>
    <name evidence="4" type="ORF">SAMN04489743_3739</name>
</gene>
<dbReference type="SUPFAM" id="SSF48498">
    <property type="entry name" value="Tetracyclin repressor-like, C-terminal domain"/>
    <property type="match status" value="1"/>
</dbReference>
<feature type="domain" description="HTH tetR-type" evidence="3">
    <location>
        <begin position="3"/>
        <end position="63"/>
    </location>
</feature>
<organism evidence="4 5">
    <name type="scientific">Pseudarthrobacter equi</name>
    <dbReference type="NCBI Taxonomy" id="728066"/>
    <lineage>
        <taxon>Bacteria</taxon>
        <taxon>Bacillati</taxon>
        <taxon>Actinomycetota</taxon>
        <taxon>Actinomycetes</taxon>
        <taxon>Micrococcales</taxon>
        <taxon>Micrococcaceae</taxon>
        <taxon>Pseudarthrobacter</taxon>
    </lineage>
</organism>
<dbReference type="OrthoDB" id="3196926at2"/>
<reference evidence="5" key="1">
    <citation type="submission" date="2016-10" db="EMBL/GenBank/DDBJ databases">
        <authorList>
            <person name="Varghese N."/>
            <person name="Submissions S."/>
        </authorList>
    </citation>
    <scope>NUCLEOTIDE SEQUENCE [LARGE SCALE GENOMIC DNA]</scope>
    <source>
        <strain evidence="5">IMMIB L-1606</strain>
    </source>
</reference>
<accession>A0A1H2BJC2</accession>
<feature type="DNA-binding region" description="H-T-H motif" evidence="2">
    <location>
        <begin position="26"/>
        <end position="45"/>
    </location>
</feature>
<evidence type="ECO:0000259" key="3">
    <source>
        <dbReference type="PROSITE" id="PS50977"/>
    </source>
</evidence>
<sequence>MQVGARERILAAADELFAQRSIRDVGVNELILRAGVAKATFYGHFASKDDVVLAFLERCHQSLTVEAIIAECKRTTDDPTAQLLVIFDVLDGWFRRDDFQACAFVSTMLEMGPTHPLGEASISYLAQVRDFMRTLAADAGLDQPDEFARSCHILTKGSIISAVEGDREAAVLAQRMAASLISVHGGSAALAGSGPSAAGKLIH</sequence>
<keyword evidence="1 2" id="KW-0238">DNA-binding</keyword>
<dbReference type="AlphaFoldDB" id="A0A1H2BJC2"/>